<evidence type="ECO:0000313" key="3">
    <source>
        <dbReference type="Proteomes" id="UP000494330"/>
    </source>
</evidence>
<dbReference type="AlphaFoldDB" id="A0A6J5F670"/>
<dbReference type="InterPro" id="IPR036852">
    <property type="entry name" value="Peptidase_S8/S53_dom_sf"/>
</dbReference>
<dbReference type="Gene3D" id="3.40.50.200">
    <property type="entry name" value="Peptidase S8/S53 domain"/>
    <property type="match status" value="1"/>
</dbReference>
<dbReference type="InterPro" id="IPR034074">
    <property type="entry name" value="Y4bN_pept_dom"/>
</dbReference>
<keyword evidence="3" id="KW-1185">Reference proteome</keyword>
<dbReference type="GO" id="GO:0004252">
    <property type="term" value="F:serine-type endopeptidase activity"/>
    <property type="evidence" value="ECO:0007669"/>
    <property type="project" value="InterPro"/>
</dbReference>
<dbReference type="SUPFAM" id="SSF52743">
    <property type="entry name" value="Subtilisin-like"/>
    <property type="match status" value="1"/>
</dbReference>
<dbReference type="EMBL" id="CABVQD010000004">
    <property type="protein sequence ID" value="VWB41233.1"/>
    <property type="molecule type" value="Genomic_DNA"/>
</dbReference>
<proteinExistence type="predicted"/>
<name>A0A6J5F670_9BURK</name>
<evidence type="ECO:0000313" key="2">
    <source>
        <dbReference type="EMBL" id="VWB41233.1"/>
    </source>
</evidence>
<dbReference type="GO" id="GO:0006508">
    <property type="term" value="P:proteolysis"/>
    <property type="evidence" value="ECO:0007669"/>
    <property type="project" value="InterPro"/>
</dbReference>
<dbReference type="Proteomes" id="UP000494330">
    <property type="component" value="Unassembled WGS sequence"/>
</dbReference>
<protein>
    <recommendedName>
        <fullName evidence="1">Peptidase S8/S53 domain-containing protein</fullName>
    </recommendedName>
</protein>
<dbReference type="InterPro" id="IPR000209">
    <property type="entry name" value="Peptidase_S8/S53_dom"/>
</dbReference>
<evidence type="ECO:0000259" key="1">
    <source>
        <dbReference type="Pfam" id="PF00082"/>
    </source>
</evidence>
<dbReference type="CDD" id="cd04847">
    <property type="entry name" value="Peptidases_S8_Subtilisin_like_2"/>
    <property type="match status" value="1"/>
</dbReference>
<accession>A0A6J5F670</accession>
<dbReference type="Pfam" id="PF00082">
    <property type="entry name" value="Peptidase_S8"/>
    <property type="match status" value="1"/>
</dbReference>
<reference evidence="2 3" key="1">
    <citation type="submission" date="2019-09" db="EMBL/GenBank/DDBJ databases">
        <authorList>
            <person name="Depoorter E."/>
        </authorList>
    </citation>
    <scope>NUCLEOTIDE SEQUENCE [LARGE SCALE GENOMIC DNA]</scope>
    <source>
        <strain evidence="2">LMG 30113</strain>
    </source>
</reference>
<sequence>MTTKKNILLGGGEALESNSAIDRGPNNKTWPYEIGEIRNAVQAPLEFIRKSLETLRSDAKPRQEGVFELILHPAFLGRSYYPTKALRRSGLRDVGSKEVEIVPRKSTRTAREGNKQATASLFVAGDVRGIDRFKDLLFAEKPPKGVATDLLKIETVRWITPEEKLRGAIPQDANSHAFEVALHAGADEEDIVVAFADFAKELSASVDLARRIRVGGLTFLPVNATRDALRAIAEFSFLRVARPMSKIREALPNIPRQTVLMPPPAFPEAPALDPSRRAAIFDGGLGTSDLATWANEIVYDETQSTHGSLLLHGSEVTSTFLFGRSVTGKGLPRPYMNVDHFRVLSPTSGRDPDLFDVLHRIKAALETGKYKFANFSIGPRMPIADDEVHAWTATIDQLCARHGIFATVAVGNDGDIEGANRIQPPSDMVNAIAVGAADSPGPKWGRAPYSCVGPGRSPGFVKPDGIAFGGTGKQPFLVYSPILSSVVGVQGTSYASPLTLRTAAGTAVSTAYEMTATALKALMIHWAERRPRAAREEVGWGRFVEDPMRLLECDDESATIIFQGTLAKNQYRRCPVPFPNVVLPDSVTISATLCIQSHTDPEHALNYTRSGMSVKFRKQQGIGDKTASDFFGFRSQYYLSEREQRDSAHKWETTLHRKKTFEEPTGLADPVFDIEYHARNASRSVPASSAPDVKYALVVTVTAKGVPNVYDLIRQRYPVLVPVQLQVDLDVDTSLGT</sequence>
<organism evidence="2 3">
    <name type="scientific">Burkholderia paludis</name>
    <dbReference type="NCBI Taxonomy" id="1506587"/>
    <lineage>
        <taxon>Bacteria</taxon>
        <taxon>Pseudomonadati</taxon>
        <taxon>Pseudomonadota</taxon>
        <taxon>Betaproteobacteria</taxon>
        <taxon>Burkholderiales</taxon>
        <taxon>Burkholderiaceae</taxon>
        <taxon>Burkholderia</taxon>
        <taxon>Burkholderia cepacia complex</taxon>
    </lineage>
</organism>
<gene>
    <name evidence="2" type="ORF">BPA30113_01705</name>
</gene>
<dbReference type="RefSeq" id="WP_034198376.1">
    <property type="nucleotide sequence ID" value="NZ_CABVQD010000004.1"/>
</dbReference>
<feature type="domain" description="Peptidase S8/S53" evidence="1">
    <location>
        <begin position="292"/>
        <end position="541"/>
    </location>
</feature>